<reference evidence="1" key="1">
    <citation type="submission" date="2020-05" db="EMBL/GenBank/DDBJ databases">
        <title>Large-scale comparative analyses of tick genomes elucidate their genetic diversity and vector capacities.</title>
        <authorList>
            <person name="Jia N."/>
            <person name="Wang J."/>
            <person name="Shi W."/>
            <person name="Du L."/>
            <person name="Sun Y."/>
            <person name="Zhan W."/>
            <person name="Jiang J."/>
            <person name="Wang Q."/>
            <person name="Zhang B."/>
            <person name="Ji P."/>
            <person name="Sakyi L.B."/>
            <person name="Cui X."/>
            <person name="Yuan T."/>
            <person name="Jiang B."/>
            <person name="Yang W."/>
            <person name="Lam T.T.-Y."/>
            <person name="Chang Q."/>
            <person name="Ding S."/>
            <person name="Wang X."/>
            <person name="Zhu J."/>
            <person name="Ruan X."/>
            <person name="Zhao L."/>
            <person name="Wei J."/>
            <person name="Que T."/>
            <person name="Du C."/>
            <person name="Cheng J."/>
            <person name="Dai P."/>
            <person name="Han X."/>
            <person name="Huang E."/>
            <person name="Gao Y."/>
            <person name="Liu J."/>
            <person name="Shao H."/>
            <person name="Ye R."/>
            <person name="Li L."/>
            <person name="Wei W."/>
            <person name="Wang X."/>
            <person name="Wang C."/>
            <person name="Yang T."/>
            <person name="Huo Q."/>
            <person name="Li W."/>
            <person name="Guo W."/>
            <person name="Chen H."/>
            <person name="Zhou L."/>
            <person name="Ni X."/>
            <person name="Tian J."/>
            <person name="Zhou Y."/>
            <person name="Sheng Y."/>
            <person name="Liu T."/>
            <person name="Pan Y."/>
            <person name="Xia L."/>
            <person name="Li J."/>
            <person name="Zhao F."/>
            <person name="Cao W."/>
        </authorList>
    </citation>
    <scope>NUCLEOTIDE SEQUENCE</scope>
    <source>
        <strain evidence="1">Hyas-2018</strain>
    </source>
</reference>
<evidence type="ECO:0000313" key="2">
    <source>
        <dbReference type="Proteomes" id="UP000821845"/>
    </source>
</evidence>
<evidence type="ECO:0000313" key="1">
    <source>
        <dbReference type="EMBL" id="KAH6936656.1"/>
    </source>
</evidence>
<name>A0ACB7SRI9_HYAAI</name>
<proteinExistence type="predicted"/>
<organism evidence="1 2">
    <name type="scientific">Hyalomma asiaticum</name>
    <name type="common">Tick</name>
    <dbReference type="NCBI Taxonomy" id="266040"/>
    <lineage>
        <taxon>Eukaryota</taxon>
        <taxon>Metazoa</taxon>
        <taxon>Ecdysozoa</taxon>
        <taxon>Arthropoda</taxon>
        <taxon>Chelicerata</taxon>
        <taxon>Arachnida</taxon>
        <taxon>Acari</taxon>
        <taxon>Parasitiformes</taxon>
        <taxon>Ixodida</taxon>
        <taxon>Ixodoidea</taxon>
        <taxon>Ixodidae</taxon>
        <taxon>Hyalomminae</taxon>
        <taxon>Hyalomma</taxon>
    </lineage>
</organism>
<keyword evidence="2" id="KW-1185">Reference proteome</keyword>
<comment type="caution">
    <text evidence="1">The sequence shown here is derived from an EMBL/GenBank/DDBJ whole genome shotgun (WGS) entry which is preliminary data.</text>
</comment>
<protein>
    <submittedName>
        <fullName evidence="1">Uncharacterized protein</fullName>
    </submittedName>
</protein>
<sequence length="175" mass="19291">MLRGGWRLCKVPSASFVSDCLGTAHQRIKHASAAVSVFQSTLLGSAGSESVSFHPQLRYTTEAHRHTQTRPTATPMPIVGERSSFGREELPERAMRSFSGWPIPDCMPAAIELRSLSAISSSRDSRMFCEHHHHLSVSLTSRILDNVYLERPHVVCRTFESARLLADVVGHPGAS</sequence>
<dbReference type="Proteomes" id="UP000821845">
    <property type="component" value="Chromosome 3"/>
</dbReference>
<dbReference type="EMBL" id="CM023483">
    <property type="protein sequence ID" value="KAH6936656.1"/>
    <property type="molecule type" value="Genomic_DNA"/>
</dbReference>
<gene>
    <name evidence="1" type="ORF">HPB50_020380</name>
</gene>
<accession>A0ACB7SRI9</accession>